<dbReference type="EMBL" id="CP023737">
    <property type="protein sequence ID" value="ATQ67909.1"/>
    <property type="molecule type" value="Genomic_DNA"/>
</dbReference>
<sequence>MSAKPFDRCAIMRAAHGVARVRVATVGGEYRAWLSKALAFEWRKAREARAAAVARAERKAVAEIARRESNIGLPIRSCPADAAARPRSYKIGSVTIFAGPGAHQAAIGCMAARVGGGFQRSHNLGRRAADWS</sequence>
<proteinExistence type="predicted"/>
<dbReference type="STRING" id="595536.GCA_000178815_03466"/>
<gene>
    <name evidence="1" type="ORF">CQW49_08430</name>
</gene>
<reference evidence="2" key="1">
    <citation type="submission" date="2017-10" db="EMBL/GenBank/DDBJ databases">
        <title>Completed PacBio SMRT sequence of Methylosinus trichosporium OB3b reveals presence of a third large plasmid.</title>
        <authorList>
            <person name="Charles T.C."/>
            <person name="Lynch M.D.J."/>
            <person name="Heil J.R."/>
            <person name="Cheng J."/>
        </authorList>
    </citation>
    <scope>NUCLEOTIDE SEQUENCE [LARGE SCALE GENOMIC DNA]</scope>
    <source>
        <strain evidence="2">OB3b</strain>
    </source>
</reference>
<evidence type="ECO:0000313" key="1">
    <source>
        <dbReference type="EMBL" id="ATQ67909.1"/>
    </source>
</evidence>
<dbReference type="Proteomes" id="UP000230709">
    <property type="component" value="Chromosome"/>
</dbReference>
<protein>
    <submittedName>
        <fullName evidence="1">Uncharacterized protein</fullName>
    </submittedName>
</protein>
<organism evidence="1 2">
    <name type="scientific">Methylosinus trichosporium (strain ATCC 35070 / NCIMB 11131 / UNIQEM 75 / OB3b)</name>
    <dbReference type="NCBI Taxonomy" id="595536"/>
    <lineage>
        <taxon>Bacteria</taxon>
        <taxon>Pseudomonadati</taxon>
        <taxon>Pseudomonadota</taxon>
        <taxon>Alphaproteobacteria</taxon>
        <taxon>Hyphomicrobiales</taxon>
        <taxon>Methylocystaceae</taxon>
        <taxon>Methylosinus</taxon>
    </lineage>
</organism>
<keyword evidence="2" id="KW-1185">Reference proteome</keyword>
<dbReference type="RefSeq" id="WP_004448359.1">
    <property type="nucleotide sequence ID" value="NZ_ADVE02000001.1"/>
</dbReference>
<accession>A0A2D2CZ32</accession>
<name>A0A2D2CZ32_METT3</name>
<evidence type="ECO:0000313" key="2">
    <source>
        <dbReference type="Proteomes" id="UP000230709"/>
    </source>
</evidence>
<dbReference type="KEGG" id="mtw:CQW49_08430"/>
<dbReference type="AlphaFoldDB" id="A0A2D2CZ32"/>